<accession>A0A8S1YIY2</accession>
<keyword evidence="4" id="KW-1133">Transmembrane helix</keyword>
<evidence type="ECO:0000256" key="2">
    <source>
        <dbReference type="ARBA" id="ARBA00022803"/>
    </source>
</evidence>
<evidence type="ECO:0000256" key="1">
    <source>
        <dbReference type="ARBA" id="ARBA00022737"/>
    </source>
</evidence>
<dbReference type="PANTHER" id="PTHR44943">
    <property type="entry name" value="CELLULOSE SYNTHASE OPERON PROTEIN C"/>
    <property type="match status" value="1"/>
</dbReference>
<proteinExistence type="predicted"/>
<dbReference type="PANTHER" id="PTHR44943:SF4">
    <property type="entry name" value="TPR REPEAT-CONTAINING PROTEIN MJ0798"/>
    <property type="match status" value="1"/>
</dbReference>
<feature type="transmembrane region" description="Helical" evidence="4">
    <location>
        <begin position="66"/>
        <end position="88"/>
    </location>
</feature>
<dbReference type="OrthoDB" id="10006270at2759"/>
<reference evidence="5" key="1">
    <citation type="submission" date="2021-01" db="EMBL/GenBank/DDBJ databases">
        <authorList>
            <consortium name="Genoscope - CEA"/>
            <person name="William W."/>
        </authorList>
    </citation>
    <scope>NUCLEOTIDE SEQUENCE</scope>
</reference>
<evidence type="ECO:0008006" key="7">
    <source>
        <dbReference type="Google" id="ProtNLM"/>
    </source>
</evidence>
<feature type="transmembrane region" description="Helical" evidence="4">
    <location>
        <begin position="413"/>
        <end position="434"/>
    </location>
</feature>
<keyword evidence="6" id="KW-1185">Reference proteome</keyword>
<dbReference type="EMBL" id="CAJJDO010000199">
    <property type="protein sequence ID" value="CAD8214205.1"/>
    <property type="molecule type" value="Genomic_DNA"/>
</dbReference>
<evidence type="ECO:0000313" key="6">
    <source>
        <dbReference type="Proteomes" id="UP000689195"/>
    </source>
</evidence>
<dbReference type="PROSITE" id="PS50005">
    <property type="entry name" value="TPR"/>
    <property type="match status" value="1"/>
</dbReference>
<evidence type="ECO:0000256" key="4">
    <source>
        <dbReference type="SAM" id="Phobius"/>
    </source>
</evidence>
<keyword evidence="1" id="KW-0677">Repeat</keyword>
<dbReference type="SMART" id="SM00028">
    <property type="entry name" value="TPR"/>
    <property type="match status" value="1"/>
</dbReference>
<dbReference type="AlphaFoldDB" id="A0A8S1YIY2"/>
<dbReference type="InterPro" id="IPR019734">
    <property type="entry name" value="TPR_rpt"/>
</dbReference>
<evidence type="ECO:0000256" key="3">
    <source>
        <dbReference type="PROSITE-ProRule" id="PRU00339"/>
    </source>
</evidence>
<sequence length="462" mass="55360">MVTKKYNQSNQNDLQFLLYDQIIIQPPQDPEINHCFIQKKSRVLILFKFSTLFQFSTNTLFYNRQIIIEGLLAGAFFYFISLTIIVQLHREEDAIEYSDMQLKINPRGNIALGNKGITKFNDQGVALFHLNRLEEAVEFFDQALSISQNNPIINLLLSILNFEQSFRNCIIEEESIEYFDMVIDNNPKFFDAYLRKRMSFYHILIDQILYLIYTDMQRALRLLTNQFNQSQIIIKHFIKKEDLQLIQVDLRRQLYLQTKPLTSIHMYFHLEIQGKIAIENEQIRRGYSMIQNFILIKPKMIIQLLKRLELHQRVQIELTKQSLLFFKLQQIIRNLMLQYFKCVDFQSYNQSKNFIKRVIFINILKIGSFEEGLKFSQQALSIQPQNQQYLLLYCNYLYNLGKGVYFQQQNLCYIYVIIVKNIFGIKLMKGILYIRKYYNTKKQIFLLNYHCYIFKEMAIKKL</sequence>
<comment type="caution">
    <text evidence="5">The sequence shown here is derived from an EMBL/GenBank/DDBJ whole genome shotgun (WGS) entry which is preliminary data.</text>
</comment>
<protein>
    <recommendedName>
        <fullName evidence="7">Tetratricopeptide repeat protein</fullName>
    </recommendedName>
</protein>
<feature type="repeat" description="TPR" evidence="3">
    <location>
        <begin position="117"/>
        <end position="150"/>
    </location>
</feature>
<organism evidence="5 6">
    <name type="scientific">Paramecium pentaurelia</name>
    <dbReference type="NCBI Taxonomy" id="43138"/>
    <lineage>
        <taxon>Eukaryota</taxon>
        <taxon>Sar</taxon>
        <taxon>Alveolata</taxon>
        <taxon>Ciliophora</taxon>
        <taxon>Intramacronucleata</taxon>
        <taxon>Oligohymenophorea</taxon>
        <taxon>Peniculida</taxon>
        <taxon>Parameciidae</taxon>
        <taxon>Paramecium</taxon>
    </lineage>
</organism>
<keyword evidence="2 3" id="KW-0802">TPR repeat</keyword>
<evidence type="ECO:0000313" key="5">
    <source>
        <dbReference type="EMBL" id="CAD8214205.1"/>
    </source>
</evidence>
<gene>
    <name evidence="5" type="ORF">PPENT_87.1.T1990011</name>
</gene>
<name>A0A8S1YIY2_9CILI</name>
<dbReference type="Pfam" id="PF13181">
    <property type="entry name" value="TPR_8"/>
    <property type="match status" value="1"/>
</dbReference>
<keyword evidence="4" id="KW-0472">Membrane</keyword>
<keyword evidence="4" id="KW-0812">Transmembrane</keyword>
<dbReference type="Proteomes" id="UP000689195">
    <property type="component" value="Unassembled WGS sequence"/>
</dbReference>
<dbReference type="InterPro" id="IPR051685">
    <property type="entry name" value="Ycf3/AcsC/BcsC/TPR_MFPF"/>
</dbReference>